<dbReference type="EMBL" id="LOMY01000119">
    <property type="protein sequence ID" value="OCQ51520.1"/>
    <property type="molecule type" value="Genomic_DNA"/>
</dbReference>
<accession>A0A1C0U0R7</accession>
<organism evidence="1 2">
    <name type="scientific">Photorhabdus australis subsp. thailandensis</name>
    <dbReference type="NCBI Taxonomy" id="2805096"/>
    <lineage>
        <taxon>Bacteria</taxon>
        <taxon>Pseudomonadati</taxon>
        <taxon>Pseudomonadota</taxon>
        <taxon>Gammaproteobacteria</taxon>
        <taxon>Enterobacterales</taxon>
        <taxon>Morganellaceae</taxon>
        <taxon>Photorhabdus</taxon>
    </lineage>
</organism>
<proteinExistence type="predicted"/>
<evidence type="ECO:0000313" key="2">
    <source>
        <dbReference type="Proteomes" id="UP000093476"/>
    </source>
</evidence>
<name>A0A1C0U0R7_9GAMM</name>
<protein>
    <submittedName>
        <fullName evidence="1">Uncharacterized protein</fullName>
    </submittedName>
</protein>
<dbReference type="AlphaFoldDB" id="A0A1C0U0R7"/>
<dbReference type="Proteomes" id="UP000093476">
    <property type="component" value="Unassembled WGS sequence"/>
</dbReference>
<sequence>MVARKRFFTDLLEALSAVNGSNSGSLESVSSQIPRKHWRLSMTAIKYGKVSAGFNT</sequence>
<comment type="caution">
    <text evidence="1">The sequence shown here is derived from an EMBL/GenBank/DDBJ whole genome shotgun (WGS) entry which is preliminary data.</text>
</comment>
<keyword evidence="2" id="KW-1185">Reference proteome</keyword>
<reference evidence="1 2" key="1">
    <citation type="submission" date="2015-12" db="EMBL/GenBank/DDBJ databases">
        <title>Genome comparisons provide insights into the role of secondary metabolites in the pathogenic phase of the Photorhabdus life cycle.</title>
        <authorList>
            <person name="Tobias N.J."/>
            <person name="Mishra B."/>
            <person name="Gupta D.K."/>
            <person name="Thines M."/>
            <person name="Stinear T.P."/>
            <person name="Bode H.B."/>
        </authorList>
    </citation>
    <scope>NUCLEOTIDE SEQUENCE [LARGE SCALE GENOMIC DNA]</scope>
    <source>
        <strain evidence="1 2">PB68.1</strain>
    </source>
</reference>
<gene>
    <name evidence="1" type="ORF">Ppb6_03250</name>
</gene>
<evidence type="ECO:0000313" key="1">
    <source>
        <dbReference type="EMBL" id="OCQ51520.1"/>
    </source>
</evidence>